<keyword evidence="2" id="KW-0812">Transmembrane</keyword>
<feature type="compositionally biased region" description="Low complexity" evidence="1">
    <location>
        <begin position="569"/>
        <end position="583"/>
    </location>
</feature>
<feature type="region of interest" description="Disordered" evidence="1">
    <location>
        <begin position="399"/>
        <end position="436"/>
    </location>
</feature>
<feature type="compositionally biased region" description="Polar residues" evidence="1">
    <location>
        <begin position="408"/>
        <end position="436"/>
    </location>
</feature>
<dbReference type="EMBL" id="CAKLCB010000331">
    <property type="protein sequence ID" value="CAH0520166.1"/>
    <property type="molecule type" value="Genomic_DNA"/>
</dbReference>
<evidence type="ECO:0000313" key="3">
    <source>
        <dbReference type="EMBL" id="CAH0476409.1"/>
    </source>
</evidence>
<dbReference type="AlphaFoldDB" id="A0AAU9KW13"/>
<feature type="region of interest" description="Disordered" evidence="1">
    <location>
        <begin position="547"/>
        <end position="608"/>
    </location>
</feature>
<dbReference type="EMBL" id="CAKKTJ010000152">
    <property type="protein sequence ID" value="CAH0476409.1"/>
    <property type="molecule type" value="Genomic_DNA"/>
</dbReference>
<organism evidence="3 6">
    <name type="scientific">Peronospora belbahrii</name>
    <dbReference type="NCBI Taxonomy" id="622444"/>
    <lineage>
        <taxon>Eukaryota</taxon>
        <taxon>Sar</taxon>
        <taxon>Stramenopiles</taxon>
        <taxon>Oomycota</taxon>
        <taxon>Peronosporomycetes</taxon>
        <taxon>Peronosporales</taxon>
        <taxon>Peronosporaceae</taxon>
        <taxon>Peronospora</taxon>
    </lineage>
</organism>
<protein>
    <submittedName>
        <fullName evidence="3">Uncharacterized protein</fullName>
    </submittedName>
</protein>
<sequence>MTALFGVALAGDIDNGFAHDGATTYCMGKNDGVGALIFGTLEASNVGCCSVGVTLTLTESTFHVNEPITVKWAAKMIPGLTNSIFPNAIDPATGLPRPVKTSTLSACTAGTNCAVNVAAVPTGADGTSTGEFAADGTKTLETATFTLATPGDYTIVGLVALPGESTLNLASEEYVVFKKISVVSAETEIATTLIPGSANPSIDSSNPSIDSSNVSKDSLAKQESTLDLTSDKSAVKSDSMSLQDDKTVADPISSASTSSSGGINGSGVAIIAIVAGCCIVGLVGFAFVMRRRKQEHAIANKGFNTISSSLASDMNDSALGDDNDGKIDLTYIANVTARNNDMNAAENMMSEESSVAVLASVERGSELNPSNGNSSHLLPKSSLDTDVYSDKASYAVAGTAGHQPKGKANNNYGMSNTSMLSPRNQSEASTSNFGDSAVSTRQYKHFQNNDWNGSLSSHMDSRLDSMEQSELKARGFGSIAGLSVVSGSSEDNTSRISGISEHDVNFSMSSRPTEDSRATIESRFTAGYHETEDSRITEDSRVTGFSEAMHQSRLQSEKSTRDSYGFRTSRSSADSYSSGMSSFSREDSRISGFSVDSNLDSPNGSSKY</sequence>
<dbReference type="Proteomes" id="UP001160483">
    <property type="component" value="Unassembled WGS sequence"/>
</dbReference>
<feature type="compositionally biased region" description="Polar residues" evidence="1">
    <location>
        <begin position="594"/>
        <end position="608"/>
    </location>
</feature>
<evidence type="ECO:0000313" key="5">
    <source>
        <dbReference type="Proteomes" id="UP001158986"/>
    </source>
</evidence>
<feature type="compositionally biased region" description="Low complexity" evidence="1">
    <location>
        <begin position="199"/>
        <end position="212"/>
    </location>
</feature>
<gene>
    <name evidence="4" type="ORF">PBS001_LOCUS6666</name>
    <name evidence="3" type="ORF">PBS003_LOCUS3192</name>
</gene>
<evidence type="ECO:0000256" key="2">
    <source>
        <dbReference type="SAM" id="Phobius"/>
    </source>
</evidence>
<feature type="transmembrane region" description="Helical" evidence="2">
    <location>
        <begin position="267"/>
        <end position="288"/>
    </location>
</feature>
<keyword evidence="2" id="KW-1133">Transmembrane helix</keyword>
<evidence type="ECO:0000313" key="4">
    <source>
        <dbReference type="EMBL" id="CAH0520166.1"/>
    </source>
</evidence>
<accession>A0AAU9KW13</accession>
<dbReference type="Proteomes" id="UP001158986">
    <property type="component" value="Unassembled WGS sequence"/>
</dbReference>
<evidence type="ECO:0000256" key="1">
    <source>
        <dbReference type="SAM" id="MobiDB-lite"/>
    </source>
</evidence>
<name>A0AAU9KW13_9STRA</name>
<feature type="compositionally biased region" description="Low complexity" evidence="1">
    <location>
        <begin position="252"/>
        <end position="261"/>
    </location>
</feature>
<keyword evidence="5" id="KW-1185">Reference proteome</keyword>
<feature type="compositionally biased region" description="Polar residues" evidence="1">
    <location>
        <begin position="213"/>
        <end position="228"/>
    </location>
</feature>
<proteinExistence type="predicted"/>
<reference evidence="3 5" key="1">
    <citation type="submission" date="2021-11" db="EMBL/GenBank/DDBJ databases">
        <authorList>
            <person name="Islam A."/>
            <person name="Islam S."/>
            <person name="Flora M.S."/>
            <person name="Rahman M."/>
            <person name="Ziaur R.M."/>
            <person name="Epstein J.H."/>
            <person name="Hassan M."/>
            <person name="Klassen M."/>
            <person name="Woodard K."/>
            <person name="Webb A."/>
            <person name="Webby R.J."/>
            <person name="El Zowalaty M.E."/>
        </authorList>
    </citation>
    <scope>NUCLEOTIDE SEQUENCE</scope>
    <source>
        <strain evidence="4">Pbs1</strain>
        <strain evidence="3">Pbs3</strain>
    </source>
</reference>
<comment type="caution">
    <text evidence="3">The sequence shown here is derived from an EMBL/GenBank/DDBJ whole genome shotgun (WGS) entry which is preliminary data.</text>
</comment>
<keyword evidence="2" id="KW-0472">Membrane</keyword>
<evidence type="ECO:0000313" key="6">
    <source>
        <dbReference type="Proteomes" id="UP001160483"/>
    </source>
</evidence>
<feature type="region of interest" description="Disordered" evidence="1">
    <location>
        <begin position="195"/>
        <end position="261"/>
    </location>
</feature>